<keyword evidence="9" id="KW-1185">Reference proteome</keyword>
<reference evidence="8 9" key="1">
    <citation type="journal article" date="2019" name="Int. J. Syst. Evol. Microbiol.">
        <title>The Global Catalogue of Microorganisms (GCM) 10K type strain sequencing project: providing services to taxonomists for standard genome sequencing and annotation.</title>
        <authorList>
            <consortium name="The Broad Institute Genomics Platform"/>
            <consortium name="The Broad Institute Genome Sequencing Center for Infectious Disease"/>
            <person name="Wu L."/>
            <person name="Ma J."/>
        </authorList>
    </citation>
    <scope>NUCLEOTIDE SEQUENCE [LARGE SCALE GENOMIC DNA]</scope>
    <source>
        <strain evidence="8 9">JCM 13378</strain>
    </source>
</reference>
<dbReference type="InterPro" id="IPR038973">
    <property type="entry name" value="MutL/Mlh/Pms-like"/>
</dbReference>
<keyword evidence="8" id="KW-0378">Hydrolase</keyword>
<keyword evidence="8" id="KW-0255">Endonuclease</keyword>
<dbReference type="GO" id="GO:0004519">
    <property type="term" value="F:endonuclease activity"/>
    <property type="evidence" value="ECO:0007669"/>
    <property type="project" value="UniProtKB-KW"/>
</dbReference>
<dbReference type="CDD" id="cd03482">
    <property type="entry name" value="MutL_Trans_MutL"/>
    <property type="match status" value="1"/>
</dbReference>
<dbReference type="Pfam" id="PF01119">
    <property type="entry name" value="DNA_mis_repair"/>
    <property type="match status" value="1"/>
</dbReference>
<dbReference type="InterPro" id="IPR002099">
    <property type="entry name" value="MutL/Mlh/PMS"/>
</dbReference>
<evidence type="ECO:0000256" key="5">
    <source>
        <dbReference type="HAMAP-Rule" id="MF_00149"/>
    </source>
</evidence>
<dbReference type="Pfam" id="PF08676">
    <property type="entry name" value="MutL_C"/>
    <property type="match status" value="1"/>
</dbReference>
<dbReference type="InterPro" id="IPR014762">
    <property type="entry name" value="DNA_mismatch_repair_CS"/>
</dbReference>
<comment type="function">
    <text evidence="5">This protein is involved in the repair of mismatches in DNA. It is required for dam-dependent methyl-directed DNA mismatch repair. May act as a 'molecular matchmaker', a protein that promotes the formation of a stable complex between two or more DNA-binding proteins in an ATP-dependent manner without itself being part of a final effector complex.</text>
</comment>
<sequence>MSIQILPARLANQIAAGEVVERPASVIKELVENSLDAGADKIELEIDRGGHKRILIRDNGNGIVQDELELALSRHATSKISCLDDLEQILSLGFRGEALASISSVARLTLTSKPASQAQAWQARAEGRDMAVQLQPVAHPNGTSVEVLDLFFNTPARRKFLRSEKTEFQHIDETVKRIALSRFDVAFSLKHNGKLLRHYPKAESQVARQKRLSLVCGQAFGQQALSIQSEYQGLILNGWLLNQGSTSQDQQYFYVNGRMMRDKLINHAIRQAFEGILAPDCHPAYVLYLQLDAKEVDVNVHPAKHEVRFHQARLVHDFIFRALQDAIERPQFEEELAQPQVRQMPDAEPRHDYIRPLQAKVGESTGMYRGTGLPARAADNYQQLMRPSPTAATAPQLNNPPWLLVQGRFLLLEQQQKAYLLEVRKLAKTQLKESLKAPVSQPLLMPVAVNLSDSAANLTNKQNELEALGFVVKIDKHKLMLKQVPAGFRQYHWPDLLPLLIDCPAGEALNCLLGALTDTKQSYTHEQVQQLWQWCQQRNLLNEILTAQATELPLADWIQNNAD</sequence>
<protein>
    <recommendedName>
        <fullName evidence="2 5">DNA mismatch repair protein MutL</fullName>
    </recommendedName>
</protein>
<keyword evidence="3 5" id="KW-0227">DNA damage</keyword>
<accession>A0ABN0XV45</accession>
<feature type="domain" description="MutL C-terminal dimerisation" evidence="6">
    <location>
        <begin position="401"/>
        <end position="528"/>
    </location>
</feature>
<gene>
    <name evidence="5 8" type="primary">mutL</name>
    <name evidence="8" type="ORF">GCM10009092_42330</name>
</gene>
<dbReference type="InterPro" id="IPR042121">
    <property type="entry name" value="MutL_C_regsub"/>
</dbReference>
<dbReference type="Proteomes" id="UP001501757">
    <property type="component" value="Unassembled WGS sequence"/>
</dbReference>
<dbReference type="InterPro" id="IPR042120">
    <property type="entry name" value="MutL_C_dimsub"/>
</dbReference>
<evidence type="ECO:0000256" key="3">
    <source>
        <dbReference type="ARBA" id="ARBA00022763"/>
    </source>
</evidence>
<dbReference type="EMBL" id="BAAAEI010000031">
    <property type="protein sequence ID" value="GAA0373707.1"/>
    <property type="molecule type" value="Genomic_DNA"/>
</dbReference>
<evidence type="ECO:0000259" key="6">
    <source>
        <dbReference type="SMART" id="SM00853"/>
    </source>
</evidence>
<dbReference type="InterPro" id="IPR037198">
    <property type="entry name" value="MutL_C_sf"/>
</dbReference>
<dbReference type="SUPFAM" id="SSF118116">
    <property type="entry name" value="DNA mismatch repair protein MutL"/>
    <property type="match status" value="1"/>
</dbReference>
<keyword evidence="8" id="KW-0540">Nuclease</keyword>
<dbReference type="Pfam" id="PF13589">
    <property type="entry name" value="HATPase_c_3"/>
    <property type="match status" value="1"/>
</dbReference>
<dbReference type="Gene3D" id="3.30.230.10">
    <property type="match status" value="1"/>
</dbReference>
<dbReference type="Gene3D" id="3.30.1540.20">
    <property type="entry name" value="MutL, C-terminal domain, dimerisation subdomain"/>
    <property type="match status" value="1"/>
</dbReference>
<dbReference type="SMART" id="SM00853">
    <property type="entry name" value="MutL_C"/>
    <property type="match status" value="1"/>
</dbReference>
<dbReference type="HAMAP" id="MF_00149">
    <property type="entry name" value="DNA_mis_repair"/>
    <property type="match status" value="1"/>
</dbReference>
<evidence type="ECO:0000313" key="9">
    <source>
        <dbReference type="Proteomes" id="UP001501757"/>
    </source>
</evidence>
<dbReference type="SMART" id="SM01340">
    <property type="entry name" value="DNA_mis_repair"/>
    <property type="match status" value="1"/>
</dbReference>
<dbReference type="PROSITE" id="PS00058">
    <property type="entry name" value="DNA_MISMATCH_REPAIR_1"/>
    <property type="match status" value="1"/>
</dbReference>
<dbReference type="InterPro" id="IPR036890">
    <property type="entry name" value="HATPase_C_sf"/>
</dbReference>
<dbReference type="InterPro" id="IPR020667">
    <property type="entry name" value="DNA_mismatch_repair_MutL"/>
</dbReference>
<keyword evidence="4 5" id="KW-0234">DNA repair</keyword>
<evidence type="ECO:0000256" key="2">
    <source>
        <dbReference type="ARBA" id="ARBA00021975"/>
    </source>
</evidence>
<dbReference type="PANTHER" id="PTHR10073:SF12">
    <property type="entry name" value="DNA MISMATCH REPAIR PROTEIN MLH1"/>
    <property type="match status" value="1"/>
</dbReference>
<evidence type="ECO:0000256" key="4">
    <source>
        <dbReference type="ARBA" id="ARBA00023204"/>
    </source>
</evidence>
<dbReference type="SUPFAM" id="SSF54211">
    <property type="entry name" value="Ribosomal protein S5 domain 2-like"/>
    <property type="match status" value="1"/>
</dbReference>
<evidence type="ECO:0000256" key="1">
    <source>
        <dbReference type="ARBA" id="ARBA00006082"/>
    </source>
</evidence>
<organism evidence="8 9">
    <name type="scientific">Bowmanella denitrificans</name>
    <dbReference type="NCBI Taxonomy" id="366582"/>
    <lineage>
        <taxon>Bacteria</taxon>
        <taxon>Pseudomonadati</taxon>
        <taxon>Pseudomonadota</taxon>
        <taxon>Gammaproteobacteria</taxon>
        <taxon>Alteromonadales</taxon>
        <taxon>Alteromonadaceae</taxon>
        <taxon>Bowmanella</taxon>
    </lineage>
</organism>
<dbReference type="NCBIfam" id="TIGR00585">
    <property type="entry name" value="mutl"/>
    <property type="match status" value="1"/>
</dbReference>
<evidence type="ECO:0000313" key="8">
    <source>
        <dbReference type="EMBL" id="GAA0373707.1"/>
    </source>
</evidence>
<comment type="similarity">
    <text evidence="1 5">Belongs to the DNA mismatch repair MutL/HexB family.</text>
</comment>
<comment type="caution">
    <text evidence="8">The sequence shown here is derived from an EMBL/GenBank/DDBJ whole genome shotgun (WGS) entry which is preliminary data.</text>
</comment>
<dbReference type="RefSeq" id="WP_343847404.1">
    <property type="nucleotide sequence ID" value="NZ_BAAAEI010000031.1"/>
</dbReference>
<evidence type="ECO:0000259" key="7">
    <source>
        <dbReference type="SMART" id="SM01340"/>
    </source>
</evidence>
<dbReference type="InterPro" id="IPR013507">
    <property type="entry name" value="DNA_mismatch_S5_2-like"/>
</dbReference>
<dbReference type="InterPro" id="IPR020568">
    <property type="entry name" value="Ribosomal_Su5_D2-typ_SF"/>
</dbReference>
<dbReference type="Gene3D" id="3.30.565.10">
    <property type="entry name" value="Histidine kinase-like ATPase, C-terminal domain"/>
    <property type="match status" value="1"/>
</dbReference>
<proteinExistence type="inferred from homology"/>
<dbReference type="InterPro" id="IPR014721">
    <property type="entry name" value="Ribsml_uS5_D2-typ_fold_subgr"/>
</dbReference>
<dbReference type="SUPFAM" id="SSF55874">
    <property type="entry name" value="ATPase domain of HSP90 chaperone/DNA topoisomerase II/histidine kinase"/>
    <property type="match status" value="1"/>
</dbReference>
<dbReference type="Gene3D" id="3.30.1370.100">
    <property type="entry name" value="MutL, C-terminal domain, regulatory subdomain"/>
    <property type="match status" value="1"/>
</dbReference>
<dbReference type="PANTHER" id="PTHR10073">
    <property type="entry name" value="DNA MISMATCH REPAIR PROTEIN MLH, PMS, MUTL"/>
    <property type="match status" value="1"/>
</dbReference>
<name>A0ABN0XV45_9ALTE</name>
<dbReference type="InterPro" id="IPR014790">
    <property type="entry name" value="MutL_C"/>
</dbReference>
<feature type="domain" description="DNA mismatch repair protein S5" evidence="7">
    <location>
        <begin position="212"/>
        <end position="328"/>
    </location>
</feature>
<dbReference type="CDD" id="cd16926">
    <property type="entry name" value="HATPase_MutL-MLH-PMS-like"/>
    <property type="match status" value="1"/>
</dbReference>